<name>A0A285SCZ0_9RHOB</name>
<organism evidence="4 5">
    <name type="scientific">Rhodobacter maris</name>
    <dbReference type="NCBI Taxonomy" id="446682"/>
    <lineage>
        <taxon>Bacteria</taxon>
        <taxon>Pseudomonadati</taxon>
        <taxon>Pseudomonadota</taxon>
        <taxon>Alphaproteobacteria</taxon>
        <taxon>Rhodobacterales</taxon>
        <taxon>Rhodobacter group</taxon>
        <taxon>Rhodobacter</taxon>
    </lineage>
</organism>
<keyword evidence="5" id="KW-1185">Reference proteome</keyword>
<proteinExistence type="predicted"/>
<evidence type="ECO:0000256" key="1">
    <source>
        <dbReference type="ARBA" id="ARBA00022737"/>
    </source>
</evidence>
<evidence type="ECO:0000259" key="3">
    <source>
        <dbReference type="Pfam" id="PF12688"/>
    </source>
</evidence>
<dbReference type="PANTHER" id="PTHR46430:SF2">
    <property type="entry name" value="CHITIN SYNTHASE REGULATORY FACTOR 4"/>
    <property type="match status" value="1"/>
</dbReference>
<dbReference type="AlphaFoldDB" id="A0A285SCZ0"/>
<dbReference type="InterPro" id="IPR051726">
    <property type="entry name" value="Chitin_Synth_Reg"/>
</dbReference>
<feature type="chain" id="PRO_5013080646" evidence="2">
    <location>
        <begin position="34"/>
        <end position="480"/>
    </location>
</feature>
<dbReference type="EMBL" id="OBMT01000004">
    <property type="protein sequence ID" value="SOC05622.1"/>
    <property type="molecule type" value="Genomic_DNA"/>
</dbReference>
<dbReference type="PANTHER" id="PTHR46430">
    <property type="entry name" value="PROTEIN SKT5-RELATED"/>
    <property type="match status" value="1"/>
</dbReference>
<feature type="signal peptide" evidence="2">
    <location>
        <begin position="1"/>
        <end position="33"/>
    </location>
</feature>
<dbReference type="InterPro" id="IPR041656">
    <property type="entry name" value="TPR_5"/>
</dbReference>
<evidence type="ECO:0000256" key="2">
    <source>
        <dbReference type="SAM" id="SignalP"/>
    </source>
</evidence>
<keyword evidence="2" id="KW-0732">Signal</keyword>
<dbReference type="RefSeq" id="WP_097069746.1">
    <property type="nucleotide sequence ID" value="NZ_OBMT01000004.1"/>
</dbReference>
<dbReference type="SMART" id="SM00671">
    <property type="entry name" value="SEL1"/>
    <property type="match status" value="3"/>
</dbReference>
<dbReference type="InterPro" id="IPR006597">
    <property type="entry name" value="Sel1-like"/>
</dbReference>
<dbReference type="SUPFAM" id="SSF81901">
    <property type="entry name" value="HCP-like"/>
    <property type="match status" value="1"/>
</dbReference>
<gene>
    <name evidence="4" type="ORF">SAMN05877831_104186</name>
</gene>
<dbReference type="InterPro" id="IPR011990">
    <property type="entry name" value="TPR-like_helical_dom_sf"/>
</dbReference>
<sequence length="480" mass="51916">MSGFKAVAQCALVRFGVALALVAPCAAPVVAQAQDVLAGEQARYEEAESYRSGSNGPVDLGRARVLHEALVAEGYAPSLVRLADIYEQLGRSGDAIATYDKAIDAGSAYARVRLATGHLQGRFGTLSDPVAGVAQLRDIVNRSGDELAALSLADAYVAGTGTPPDIAQAVAIYEKLSQRGYALADLRLGKLYAEPTVLPQDLPRAIDHFTRAVSEGSDAARVELSKALIAAHRGEEALRVIDAAVARGLPRAEALRAVWHHQGAFGPLSDPAFGAREMRRLAESGDVYAARNALIAHERRSRRIRDLDLEKVLATLQGAADAGDRQALISLARAYRKLAWTIPGAREKQRALVENHGAELGDEYESAERLEVLYDRAHPVRSREAAYAYLETLDGQAFGRGLMRLRAIEMQAYVYVLERELAAHGYVTGTADGILDRVTLTAAQKFCRDEGIWDVCQHGPLTYDSSTRIVGVLANERRPR</sequence>
<dbReference type="OrthoDB" id="7832844at2"/>
<dbReference type="Proteomes" id="UP000219111">
    <property type="component" value="Unassembled WGS sequence"/>
</dbReference>
<feature type="domain" description="Tetratrico peptide repeat group 5" evidence="3">
    <location>
        <begin position="86"/>
        <end position="150"/>
    </location>
</feature>
<evidence type="ECO:0000313" key="5">
    <source>
        <dbReference type="Proteomes" id="UP000219111"/>
    </source>
</evidence>
<reference evidence="5" key="1">
    <citation type="submission" date="2017-08" db="EMBL/GenBank/DDBJ databases">
        <authorList>
            <person name="Varghese N."/>
            <person name="Submissions S."/>
        </authorList>
    </citation>
    <scope>NUCLEOTIDE SEQUENCE [LARGE SCALE GENOMIC DNA]</scope>
    <source>
        <strain evidence="5">JA276</strain>
    </source>
</reference>
<dbReference type="Gene3D" id="1.25.40.10">
    <property type="entry name" value="Tetratricopeptide repeat domain"/>
    <property type="match status" value="1"/>
</dbReference>
<keyword evidence="1" id="KW-0677">Repeat</keyword>
<evidence type="ECO:0000313" key="4">
    <source>
        <dbReference type="EMBL" id="SOC05622.1"/>
    </source>
</evidence>
<protein>
    <submittedName>
        <fullName evidence="4">TPR repeat protein</fullName>
    </submittedName>
</protein>
<dbReference type="Pfam" id="PF12688">
    <property type="entry name" value="TPR_5"/>
    <property type="match status" value="1"/>
</dbReference>
<accession>A0A285SCZ0</accession>